<dbReference type="PROSITE" id="PS00086">
    <property type="entry name" value="CYTOCHROME_P450"/>
    <property type="match status" value="1"/>
</dbReference>
<evidence type="ECO:0008006" key="8">
    <source>
        <dbReference type="Google" id="ProtNLM"/>
    </source>
</evidence>
<evidence type="ECO:0000256" key="1">
    <source>
        <dbReference type="ARBA" id="ARBA00010617"/>
    </source>
</evidence>
<evidence type="ECO:0000256" key="4">
    <source>
        <dbReference type="PIRSR" id="PIRSR602401-1"/>
    </source>
</evidence>
<sequence>MLPLSALLPHAAWLFGHQDLFSAGTDTSSATVEWAMAELLLNPSSMSRARQELDQVIGSKEQVEESDIGQLKYLQAIVKETFRLHPPAPFLLPHVAETTTQVQGYTIPKGTRLLVNVWAIGHDGKVWPEPEKFMPERFLEKEVDFKGRDFELLPFGSGRRMCPGTPLAVRIVHLMLASLLHRFKWKLPVDVEKKGLDMTERLGVNLSMATPLEAIATPV</sequence>
<keyword evidence="3" id="KW-0472">Membrane</keyword>
<dbReference type="Gene3D" id="1.10.630.10">
    <property type="entry name" value="Cytochrome P450"/>
    <property type="match status" value="1"/>
</dbReference>
<dbReference type="AlphaFoldDB" id="A0A9R0SRR1"/>
<dbReference type="Gramene" id="TRITD4Av1G257950.1">
    <property type="protein sequence ID" value="TRITD4Av1G257950.1"/>
    <property type="gene ID" value="TRITD4Av1G257950"/>
</dbReference>
<name>A0A9R0SRR1_TRITD</name>
<dbReference type="InterPro" id="IPR001128">
    <property type="entry name" value="Cyt_P450"/>
</dbReference>
<dbReference type="GO" id="GO:0005506">
    <property type="term" value="F:iron ion binding"/>
    <property type="evidence" value="ECO:0007669"/>
    <property type="project" value="InterPro"/>
</dbReference>
<proteinExistence type="inferred from homology"/>
<comment type="similarity">
    <text evidence="1 5">Belongs to the cytochrome P450 family.</text>
</comment>
<comment type="cofactor">
    <cofactor evidence="4">
        <name>heme</name>
        <dbReference type="ChEBI" id="CHEBI:30413"/>
    </cofactor>
</comment>
<dbReference type="GO" id="GO:0020037">
    <property type="term" value="F:heme binding"/>
    <property type="evidence" value="ECO:0007669"/>
    <property type="project" value="InterPro"/>
</dbReference>
<keyword evidence="3" id="KW-1133">Transmembrane helix</keyword>
<dbReference type="GO" id="GO:0004497">
    <property type="term" value="F:monooxygenase activity"/>
    <property type="evidence" value="ECO:0007669"/>
    <property type="project" value="UniProtKB-KW"/>
</dbReference>
<feature type="binding site" description="axial binding residue" evidence="4">
    <location>
        <position position="162"/>
    </location>
    <ligand>
        <name>heme</name>
        <dbReference type="ChEBI" id="CHEBI:30413"/>
    </ligand>
    <ligandPart>
        <name>Fe</name>
        <dbReference type="ChEBI" id="CHEBI:18248"/>
    </ligandPart>
</feature>
<gene>
    <name evidence="6" type="ORF">TRITD_4Av1G257950</name>
</gene>
<evidence type="ECO:0000313" key="6">
    <source>
        <dbReference type="EMBL" id="VAH99655.1"/>
    </source>
</evidence>
<evidence type="ECO:0000256" key="2">
    <source>
        <dbReference type="ARBA" id="ARBA00022692"/>
    </source>
</evidence>
<dbReference type="Proteomes" id="UP000324705">
    <property type="component" value="Chromosome 4A"/>
</dbReference>
<evidence type="ECO:0000313" key="7">
    <source>
        <dbReference type="Proteomes" id="UP000324705"/>
    </source>
</evidence>
<keyword evidence="5" id="KW-0560">Oxidoreductase</keyword>
<dbReference type="InterPro" id="IPR002401">
    <property type="entry name" value="Cyt_P450_E_grp-I"/>
</dbReference>
<dbReference type="SUPFAM" id="SSF48264">
    <property type="entry name" value="Cytochrome P450"/>
    <property type="match status" value="1"/>
</dbReference>
<protein>
    <recommendedName>
        <fullName evidence="8">Cytochrome P450</fullName>
    </recommendedName>
</protein>
<keyword evidence="4 5" id="KW-0479">Metal-binding</keyword>
<dbReference type="InterPro" id="IPR036396">
    <property type="entry name" value="Cyt_P450_sf"/>
</dbReference>
<keyword evidence="4 5" id="KW-0408">Iron</keyword>
<dbReference type="EMBL" id="LT934117">
    <property type="protein sequence ID" value="VAH99655.1"/>
    <property type="molecule type" value="Genomic_DNA"/>
</dbReference>
<dbReference type="InterPro" id="IPR017972">
    <property type="entry name" value="Cyt_P450_CS"/>
</dbReference>
<accession>A0A9R0SRR1</accession>
<dbReference type="PANTHER" id="PTHR47950:SF46">
    <property type="entry name" value="OS03G0248200 PROTEIN"/>
    <property type="match status" value="1"/>
</dbReference>
<reference evidence="6 7" key="1">
    <citation type="submission" date="2017-09" db="EMBL/GenBank/DDBJ databases">
        <authorList>
            <consortium name="International Durum Wheat Genome Sequencing Consortium (IDWGSC)"/>
            <person name="Milanesi L."/>
        </authorList>
    </citation>
    <scope>NUCLEOTIDE SEQUENCE [LARGE SCALE GENOMIC DNA]</scope>
    <source>
        <strain evidence="7">cv. Svevo</strain>
    </source>
</reference>
<keyword evidence="2" id="KW-0812">Transmembrane</keyword>
<evidence type="ECO:0000256" key="5">
    <source>
        <dbReference type="RuleBase" id="RU000461"/>
    </source>
</evidence>
<organism evidence="6 7">
    <name type="scientific">Triticum turgidum subsp. durum</name>
    <name type="common">Durum wheat</name>
    <name type="synonym">Triticum durum</name>
    <dbReference type="NCBI Taxonomy" id="4567"/>
    <lineage>
        <taxon>Eukaryota</taxon>
        <taxon>Viridiplantae</taxon>
        <taxon>Streptophyta</taxon>
        <taxon>Embryophyta</taxon>
        <taxon>Tracheophyta</taxon>
        <taxon>Spermatophyta</taxon>
        <taxon>Magnoliopsida</taxon>
        <taxon>Liliopsida</taxon>
        <taxon>Poales</taxon>
        <taxon>Poaceae</taxon>
        <taxon>BOP clade</taxon>
        <taxon>Pooideae</taxon>
        <taxon>Triticodae</taxon>
        <taxon>Triticeae</taxon>
        <taxon>Triticinae</taxon>
        <taxon>Triticum</taxon>
    </lineage>
</organism>
<dbReference type="FunFam" id="1.10.630.10:FF:000163">
    <property type="entry name" value="Geraniol 8-hydroxylase"/>
    <property type="match status" value="1"/>
</dbReference>
<keyword evidence="7" id="KW-1185">Reference proteome</keyword>
<keyword evidence="5" id="KW-0503">Monooxygenase</keyword>
<dbReference type="PRINTS" id="PR00385">
    <property type="entry name" value="P450"/>
</dbReference>
<dbReference type="Pfam" id="PF00067">
    <property type="entry name" value="p450"/>
    <property type="match status" value="1"/>
</dbReference>
<evidence type="ECO:0000256" key="3">
    <source>
        <dbReference type="ARBA" id="ARBA00022989"/>
    </source>
</evidence>
<dbReference type="PRINTS" id="PR00463">
    <property type="entry name" value="EP450I"/>
</dbReference>
<dbReference type="PANTHER" id="PTHR47950">
    <property type="entry name" value="CYTOCHROME P450, FAMILY 76, SUBFAMILY C, POLYPEPTIDE 5-RELATED"/>
    <property type="match status" value="1"/>
</dbReference>
<dbReference type="GO" id="GO:0016705">
    <property type="term" value="F:oxidoreductase activity, acting on paired donors, with incorporation or reduction of molecular oxygen"/>
    <property type="evidence" value="ECO:0007669"/>
    <property type="project" value="InterPro"/>
</dbReference>
<keyword evidence="4 5" id="KW-0349">Heme</keyword>